<comment type="caution">
    <text evidence="1">The sequence shown here is derived from an EMBL/GenBank/DDBJ whole genome shotgun (WGS) entry which is preliminary data.</text>
</comment>
<dbReference type="EMBL" id="QBIY01012616">
    <property type="protein sequence ID" value="RXN21251.1"/>
    <property type="molecule type" value="Genomic_DNA"/>
</dbReference>
<protein>
    <submittedName>
        <fullName evidence="1">Uncharacterized protein</fullName>
    </submittedName>
</protein>
<proteinExistence type="predicted"/>
<name>A0A498MLE1_LABRO</name>
<dbReference type="EMBL" id="QBIY01012739">
    <property type="protein sequence ID" value="RXN17787.1"/>
    <property type="molecule type" value="Genomic_DNA"/>
</dbReference>
<organism evidence="1 3">
    <name type="scientific">Labeo rohita</name>
    <name type="common">Indian major carp</name>
    <name type="synonym">Cyprinus rohita</name>
    <dbReference type="NCBI Taxonomy" id="84645"/>
    <lineage>
        <taxon>Eukaryota</taxon>
        <taxon>Metazoa</taxon>
        <taxon>Chordata</taxon>
        <taxon>Craniata</taxon>
        <taxon>Vertebrata</taxon>
        <taxon>Euteleostomi</taxon>
        <taxon>Actinopterygii</taxon>
        <taxon>Neopterygii</taxon>
        <taxon>Teleostei</taxon>
        <taxon>Ostariophysi</taxon>
        <taxon>Cypriniformes</taxon>
        <taxon>Cyprinidae</taxon>
        <taxon>Labeoninae</taxon>
        <taxon>Labeonini</taxon>
        <taxon>Labeo</taxon>
    </lineage>
</organism>
<dbReference type="AlphaFoldDB" id="A0A498MLE1"/>
<keyword evidence="3" id="KW-1185">Reference proteome</keyword>
<dbReference type="Proteomes" id="UP000290572">
    <property type="component" value="Unassembled WGS sequence"/>
</dbReference>
<reference evidence="1 3" key="1">
    <citation type="submission" date="2018-03" db="EMBL/GenBank/DDBJ databases">
        <title>Draft genome sequence of Rohu Carp (Labeo rohita).</title>
        <authorList>
            <person name="Das P."/>
            <person name="Kushwaha B."/>
            <person name="Joshi C.G."/>
            <person name="Kumar D."/>
            <person name="Nagpure N.S."/>
            <person name="Sahoo L."/>
            <person name="Das S.P."/>
            <person name="Bit A."/>
            <person name="Patnaik S."/>
            <person name="Meher P.K."/>
            <person name="Jayasankar P."/>
            <person name="Koringa P.G."/>
            <person name="Patel N.V."/>
            <person name="Hinsu A.T."/>
            <person name="Kumar R."/>
            <person name="Pandey M."/>
            <person name="Agarwal S."/>
            <person name="Srivastava S."/>
            <person name="Singh M."/>
            <person name="Iquebal M.A."/>
            <person name="Jaiswal S."/>
            <person name="Angadi U.B."/>
            <person name="Kumar N."/>
            <person name="Raza M."/>
            <person name="Shah T.M."/>
            <person name="Rai A."/>
            <person name="Jena J.K."/>
        </authorList>
    </citation>
    <scope>NUCLEOTIDE SEQUENCE [LARGE SCALE GENOMIC DNA]</scope>
    <source>
        <strain evidence="1">DASCIFA01</strain>
        <tissue evidence="1">Testis</tissue>
    </source>
</reference>
<evidence type="ECO:0000313" key="1">
    <source>
        <dbReference type="EMBL" id="RXN17787.1"/>
    </source>
</evidence>
<evidence type="ECO:0000313" key="2">
    <source>
        <dbReference type="EMBL" id="RXN21251.1"/>
    </source>
</evidence>
<sequence length="120" mass="12467">MSCHTVHSTLLAMCPPSGQVFHPSSVTSATPLLHHQPGPLPCLWSHPPGLRLLHRSGLGSCSPPSSLWLHCSIHGLVISTAPPSGLVISSAHATPVIVSCRDLAGFEPGIAGIVCQCSDR</sequence>
<gene>
    <name evidence="2" type="ORF">ROHU_024334</name>
    <name evidence="1" type="ORF">ROHU_026634</name>
</gene>
<accession>A0A498MLE1</accession>
<evidence type="ECO:0000313" key="3">
    <source>
        <dbReference type="Proteomes" id="UP000290572"/>
    </source>
</evidence>